<dbReference type="InterPro" id="IPR029032">
    <property type="entry name" value="AhpD-like"/>
</dbReference>
<proteinExistence type="predicted"/>
<sequence length="271" mass="30140">MTSELATDSAERRRRGEAVFSDVMTVPSALDASPYRDAGLLDFVFPEVWARPGLSRRDRRWITLACVGAADTVAPIEAHVYAALRSGDMTFEQMQEFVLHFAVYCGWPKASFLDEVVWRQQSRVAAERGEPGPDGRPWDVWSAGMDPETRISNGEQCFAAVNCVPYPGRTTAYRTAGILNFVFGEVWQRPGLTTRDRRFITLACVGLDDTVGPIRSHFYSALKSGDVTIDEMRELILHFAVYSGFAKAEFLDEVVSESWAGIQRGAAEAAR</sequence>
<dbReference type="PANTHER" id="PTHR33570">
    <property type="entry name" value="4-CARBOXYMUCONOLACTONE DECARBOXYLASE FAMILY PROTEIN"/>
    <property type="match status" value="1"/>
</dbReference>
<protein>
    <submittedName>
        <fullName evidence="1">Uncharacterized protein</fullName>
    </submittedName>
</protein>
<name>A0A1X0DJ91_MYCHE</name>
<dbReference type="STRING" id="53376.BST25_14685"/>
<reference evidence="1 2" key="1">
    <citation type="submission" date="2017-02" db="EMBL/GenBank/DDBJ databases">
        <title>The new phylogeny of genus Mycobacterium.</title>
        <authorList>
            <person name="Tortoli E."/>
            <person name="Trovato A."/>
            <person name="Cirillo D.M."/>
        </authorList>
    </citation>
    <scope>NUCLEOTIDE SEQUENCE [LARGE SCALE GENOMIC DNA]</scope>
    <source>
        <strain evidence="1 2">DSM 44471</strain>
    </source>
</reference>
<dbReference type="Gene3D" id="1.20.1290.10">
    <property type="entry name" value="AhpD-like"/>
    <property type="match status" value="2"/>
</dbReference>
<dbReference type="OrthoDB" id="9802489at2"/>
<dbReference type="Proteomes" id="UP000192566">
    <property type="component" value="Unassembled WGS sequence"/>
</dbReference>
<evidence type="ECO:0000313" key="2">
    <source>
        <dbReference type="Proteomes" id="UP000192566"/>
    </source>
</evidence>
<dbReference type="PANTHER" id="PTHR33570:SF2">
    <property type="entry name" value="CARBOXYMUCONOLACTONE DECARBOXYLASE-LIKE DOMAIN-CONTAINING PROTEIN"/>
    <property type="match status" value="1"/>
</dbReference>
<dbReference type="EMBL" id="MVHR01000020">
    <property type="protein sequence ID" value="ORA72483.1"/>
    <property type="molecule type" value="Genomic_DNA"/>
</dbReference>
<dbReference type="Pfam" id="PF02627">
    <property type="entry name" value="CMD"/>
    <property type="match status" value="2"/>
</dbReference>
<evidence type="ECO:0000313" key="1">
    <source>
        <dbReference type="EMBL" id="ORA72483.1"/>
    </source>
</evidence>
<dbReference type="AlphaFoldDB" id="A0A1X0DJ91"/>
<dbReference type="RefSeq" id="WP_062906556.1">
    <property type="nucleotide sequence ID" value="NZ_AP022615.1"/>
</dbReference>
<gene>
    <name evidence="1" type="ORF">BST25_14685</name>
</gene>
<organism evidence="1 2">
    <name type="scientific">Mycobacterium heidelbergense</name>
    <dbReference type="NCBI Taxonomy" id="53376"/>
    <lineage>
        <taxon>Bacteria</taxon>
        <taxon>Bacillati</taxon>
        <taxon>Actinomycetota</taxon>
        <taxon>Actinomycetes</taxon>
        <taxon>Mycobacteriales</taxon>
        <taxon>Mycobacteriaceae</taxon>
        <taxon>Mycobacterium</taxon>
        <taxon>Mycobacterium simiae complex</taxon>
    </lineage>
</organism>
<dbReference type="InterPro" id="IPR003779">
    <property type="entry name" value="CMD-like"/>
</dbReference>
<accession>A0A1X0DJ91</accession>
<comment type="caution">
    <text evidence="1">The sequence shown here is derived from an EMBL/GenBank/DDBJ whole genome shotgun (WGS) entry which is preliminary data.</text>
</comment>
<dbReference type="GO" id="GO:0051920">
    <property type="term" value="F:peroxiredoxin activity"/>
    <property type="evidence" value="ECO:0007669"/>
    <property type="project" value="InterPro"/>
</dbReference>
<keyword evidence="2" id="KW-1185">Reference proteome</keyword>
<dbReference type="SUPFAM" id="SSF69118">
    <property type="entry name" value="AhpD-like"/>
    <property type="match status" value="2"/>
</dbReference>
<dbReference type="InterPro" id="IPR052512">
    <property type="entry name" value="4CMD/NDH-1_regulator"/>
</dbReference>